<name>A0A381ZHA8_9ZZZZ</name>
<evidence type="ECO:0000313" key="2">
    <source>
        <dbReference type="EMBL" id="SVA88514.1"/>
    </source>
</evidence>
<keyword evidence="1" id="KW-0812">Transmembrane</keyword>
<dbReference type="AlphaFoldDB" id="A0A381ZHA8"/>
<feature type="transmembrane region" description="Helical" evidence="1">
    <location>
        <begin position="74"/>
        <end position="93"/>
    </location>
</feature>
<evidence type="ECO:0000256" key="1">
    <source>
        <dbReference type="SAM" id="Phobius"/>
    </source>
</evidence>
<accession>A0A381ZHA8</accession>
<dbReference type="EMBL" id="UINC01021287">
    <property type="protein sequence ID" value="SVA88514.1"/>
    <property type="molecule type" value="Genomic_DNA"/>
</dbReference>
<dbReference type="Gene3D" id="3.40.50.2000">
    <property type="entry name" value="Glycogen Phosphorylase B"/>
    <property type="match status" value="1"/>
</dbReference>
<proteinExistence type="predicted"/>
<sequence>MPKRVDLLLCRFISHDQSWFTQEALAYSDNSILYFIDFDKIILKHKPDHIKGLPRVIYYPTPKNQKFYSLTFPFFWAPMHILIISILFLYITLRFRPKTVWTDNTWVGGLWSILKKLVGFDCFIYDSRDWIATDSKKNFFSYFANNVVWPRVDYLATVTSDLQINITERVRLMRNQFWEKEVGQNPVLYYGYPLPIKIAKEATDRHKNNICYVGQIREDTGLELLIPLMPKLYETHGIKLKILRPATLHHKEPHKNKIMHLVSSGGFGNYVQFYDWIDSEEEFHNTIKDCFCGISLFTSGTSYHSMTIPGKISVYLQMVIPLLVTHGNGDFTEVIKKYDLGYVINPDRNEIMDPILNLYNKQQYFSKNIRNYAEKFTQKTVTEYINLAFKKTT</sequence>
<dbReference type="SUPFAM" id="SSF53756">
    <property type="entry name" value="UDP-Glycosyltransferase/glycogen phosphorylase"/>
    <property type="match status" value="1"/>
</dbReference>
<keyword evidence="1" id="KW-0472">Membrane</keyword>
<protein>
    <recommendedName>
        <fullName evidence="3">Glycosyl transferase family 1 domain-containing protein</fullName>
    </recommendedName>
</protein>
<organism evidence="2">
    <name type="scientific">marine metagenome</name>
    <dbReference type="NCBI Taxonomy" id="408172"/>
    <lineage>
        <taxon>unclassified sequences</taxon>
        <taxon>metagenomes</taxon>
        <taxon>ecological metagenomes</taxon>
    </lineage>
</organism>
<gene>
    <name evidence="2" type="ORF">METZ01_LOCUS141368</name>
</gene>
<reference evidence="2" key="1">
    <citation type="submission" date="2018-05" db="EMBL/GenBank/DDBJ databases">
        <authorList>
            <person name="Lanie J.A."/>
            <person name="Ng W.-L."/>
            <person name="Kazmierczak K.M."/>
            <person name="Andrzejewski T.M."/>
            <person name="Davidsen T.M."/>
            <person name="Wayne K.J."/>
            <person name="Tettelin H."/>
            <person name="Glass J.I."/>
            <person name="Rusch D."/>
            <person name="Podicherti R."/>
            <person name="Tsui H.-C.T."/>
            <person name="Winkler M.E."/>
        </authorList>
    </citation>
    <scope>NUCLEOTIDE SEQUENCE</scope>
</reference>
<keyword evidence="1" id="KW-1133">Transmembrane helix</keyword>
<evidence type="ECO:0008006" key="3">
    <source>
        <dbReference type="Google" id="ProtNLM"/>
    </source>
</evidence>